<keyword evidence="2" id="KW-0812">Transmembrane</keyword>
<dbReference type="Gene3D" id="3.30.530.20">
    <property type="match status" value="1"/>
</dbReference>
<dbReference type="EMBL" id="JAMQGM010000021">
    <property type="protein sequence ID" value="MCM2577762.1"/>
    <property type="molecule type" value="Genomic_DNA"/>
</dbReference>
<gene>
    <name evidence="3" type="ORF">M1E25_10405</name>
</gene>
<evidence type="ECO:0008006" key="5">
    <source>
        <dbReference type="Google" id="ProtNLM"/>
    </source>
</evidence>
<dbReference type="InterPro" id="IPR010419">
    <property type="entry name" value="CO_DH_gsu"/>
</dbReference>
<feature type="compositionally biased region" description="Low complexity" evidence="1">
    <location>
        <begin position="193"/>
        <end position="203"/>
    </location>
</feature>
<feature type="region of interest" description="Disordered" evidence="1">
    <location>
        <begin position="142"/>
        <end position="313"/>
    </location>
</feature>
<reference evidence="3" key="1">
    <citation type="journal article" date="2023" name="Int. J. Syst. Evol. Microbiol.">
        <title>Streptomyces meridianus sp. nov. isolated from brackish water of the Tagus estuary in Alcochete, Portugal.</title>
        <authorList>
            <person name="Santos J.D.N."/>
            <person name="Klimek D."/>
            <person name="Calusinska M."/>
            <person name="Lobo Da Cunha A."/>
            <person name="Catita J."/>
            <person name="Goncalves H."/>
            <person name="Gonzalez I."/>
            <person name="Reyes F."/>
            <person name="Lage O.M."/>
        </authorList>
    </citation>
    <scope>NUCLEOTIDE SEQUENCE</scope>
    <source>
        <strain evidence="3">MTZ3.1</strain>
    </source>
</reference>
<name>A0ABT0X5E6_9ACTN</name>
<keyword evidence="4" id="KW-1185">Reference proteome</keyword>
<dbReference type="Proteomes" id="UP001167160">
    <property type="component" value="Unassembled WGS sequence"/>
</dbReference>
<feature type="compositionally biased region" description="Basic and acidic residues" evidence="1">
    <location>
        <begin position="204"/>
        <end position="215"/>
    </location>
</feature>
<sequence length="349" mass="35496">MEHEVFVPFPAGTVRQALVDPARLARCVPGLQPDADAAAQSPDTLIGRLRLRIAGSTITYRGSLQVTEQDGGDLTVEAQGTEVRGDGSAKVALIIRPTSSRGGTILGCTGTVTSRGRLADADPAAATATARRLLDRFGTRLTSVLRETRPGTDEPASEVPEERRAAEPGAEPDTEPGSEPPGDHGPGEDTAPEARGPAGPPEATDGRTVDDERRAGPAAVNGSAAPDGTGDAAEAPGEEFTEEQAAGPAASEEPASDGTAPGDAGAGAPVPADGPGAPETPPDGALARRTMVGRSAEEVDHAPPRGRYAPVPAPEPLVVGVTLRWAAPAAAVVVASAVVVNRLLRRRRP</sequence>
<keyword evidence="2" id="KW-1133">Transmembrane helix</keyword>
<accession>A0ABT0X5E6</accession>
<dbReference type="SUPFAM" id="SSF55961">
    <property type="entry name" value="Bet v1-like"/>
    <property type="match status" value="1"/>
</dbReference>
<evidence type="ECO:0000313" key="3">
    <source>
        <dbReference type="EMBL" id="MCM2577762.1"/>
    </source>
</evidence>
<evidence type="ECO:0000313" key="4">
    <source>
        <dbReference type="Proteomes" id="UP001167160"/>
    </source>
</evidence>
<evidence type="ECO:0000256" key="1">
    <source>
        <dbReference type="SAM" id="MobiDB-lite"/>
    </source>
</evidence>
<feature type="transmembrane region" description="Helical" evidence="2">
    <location>
        <begin position="325"/>
        <end position="344"/>
    </location>
</feature>
<dbReference type="RefSeq" id="WP_251413035.1">
    <property type="nucleotide sequence ID" value="NZ_JAMQGM010000021.1"/>
</dbReference>
<dbReference type="PANTHER" id="PTHR38588">
    <property type="entry name" value="BLL0334 PROTEIN"/>
    <property type="match status" value="1"/>
</dbReference>
<evidence type="ECO:0000256" key="2">
    <source>
        <dbReference type="SAM" id="Phobius"/>
    </source>
</evidence>
<keyword evidence="2" id="KW-0472">Membrane</keyword>
<comment type="caution">
    <text evidence="3">The sequence shown here is derived from an EMBL/GenBank/DDBJ whole genome shotgun (WGS) entry which is preliminary data.</text>
</comment>
<protein>
    <recommendedName>
        <fullName evidence="5">Carbon monoxide dehydrogenase subunit G</fullName>
    </recommendedName>
</protein>
<proteinExistence type="predicted"/>
<dbReference type="PANTHER" id="PTHR38588:SF1">
    <property type="entry name" value="BLL0334 PROTEIN"/>
    <property type="match status" value="1"/>
</dbReference>
<feature type="compositionally biased region" description="Low complexity" evidence="1">
    <location>
        <begin position="243"/>
        <end position="277"/>
    </location>
</feature>
<dbReference type="InterPro" id="IPR023393">
    <property type="entry name" value="START-like_dom_sf"/>
</dbReference>
<organism evidence="3 4">
    <name type="scientific">Streptomyces meridianus</name>
    <dbReference type="NCBI Taxonomy" id="2938945"/>
    <lineage>
        <taxon>Bacteria</taxon>
        <taxon>Bacillati</taxon>
        <taxon>Actinomycetota</taxon>
        <taxon>Actinomycetes</taxon>
        <taxon>Kitasatosporales</taxon>
        <taxon>Streptomycetaceae</taxon>
        <taxon>Streptomyces</taxon>
    </lineage>
</organism>